<dbReference type="PANTHER" id="PTHR33070">
    <property type="entry name" value="OS06G0725500 PROTEIN"/>
    <property type="match status" value="1"/>
</dbReference>
<dbReference type="AlphaFoldDB" id="A0AA38TUC7"/>
<gene>
    <name evidence="1" type="ORF">OSB04_006891</name>
</gene>
<dbReference type="EMBL" id="JARYMX010000002">
    <property type="protein sequence ID" value="KAJ9561731.1"/>
    <property type="molecule type" value="Genomic_DNA"/>
</dbReference>
<evidence type="ECO:0000313" key="2">
    <source>
        <dbReference type="Proteomes" id="UP001172457"/>
    </source>
</evidence>
<evidence type="ECO:0008006" key="3">
    <source>
        <dbReference type="Google" id="ProtNLM"/>
    </source>
</evidence>
<dbReference type="GO" id="GO:0048367">
    <property type="term" value="P:shoot system development"/>
    <property type="evidence" value="ECO:0007669"/>
    <property type="project" value="InterPro"/>
</dbReference>
<protein>
    <recommendedName>
        <fullName evidence="3">DUF241 domain protein</fullName>
    </recommendedName>
</protein>
<comment type="caution">
    <text evidence="1">The sequence shown here is derived from an EMBL/GenBank/DDBJ whole genome shotgun (WGS) entry which is preliminary data.</text>
</comment>
<accession>A0AA38TUC7</accession>
<proteinExistence type="predicted"/>
<keyword evidence="2" id="KW-1185">Reference proteome</keyword>
<organism evidence="1 2">
    <name type="scientific">Centaurea solstitialis</name>
    <name type="common">yellow star-thistle</name>
    <dbReference type="NCBI Taxonomy" id="347529"/>
    <lineage>
        <taxon>Eukaryota</taxon>
        <taxon>Viridiplantae</taxon>
        <taxon>Streptophyta</taxon>
        <taxon>Embryophyta</taxon>
        <taxon>Tracheophyta</taxon>
        <taxon>Spermatophyta</taxon>
        <taxon>Magnoliopsida</taxon>
        <taxon>eudicotyledons</taxon>
        <taxon>Gunneridae</taxon>
        <taxon>Pentapetalae</taxon>
        <taxon>asterids</taxon>
        <taxon>campanulids</taxon>
        <taxon>Asterales</taxon>
        <taxon>Asteraceae</taxon>
        <taxon>Carduoideae</taxon>
        <taxon>Cardueae</taxon>
        <taxon>Centaureinae</taxon>
        <taxon>Centaurea</taxon>
    </lineage>
</organism>
<name>A0AA38TUC7_9ASTR</name>
<dbReference type="InterPro" id="IPR004320">
    <property type="entry name" value="BPS1_pln"/>
</dbReference>
<reference evidence="1" key="1">
    <citation type="submission" date="2023-03" db="EMBL/GenBank/DDBJ databases">
        <title>Chromosome-scale reference genome and RAD-based genetic map of yellow starthistle (Centaurea solstitialis) reveal putative structural variation and QTLs associated with invader traits.</title>
        <authorList>
            <person name="Reatini B."/>
            <person name="Cang F.A."/>
            <person name="Jiang Q."/>
            <person name="Mckibben M.T.W."/>
            <person name="Barker M.S."/>
            <person name="Rieseberg L.H."/>
            <person name="Dlugosch K.M."/>
        </authorList>
    </citation>
    <scope>NUCLEOTIDE SEQUENCE</scope>
    <source>
        <strain evidence="1">CAN-66</strain>
        <tissue evidence="1">Leaf</tissue>
    </source>
</reference>
<dbReference type="Pfam" id="PF03087">
    <property type="entry name" value="BPS1"/>
    <property type="match status" value="1"/>
</dbReference>
<sequence length="286" mass="32513">MPCRSHPSTDRIHEVLNKVQRWESISSSSLSNPSAEIVCSGLSQLVEVYECLDDLFKTTLSQNRSISRNCTKWTDELLDVSVKLLDVCSTSTDVMMQTKEIMRELECDLRRKGGSSIESSIAKYSVLRNKVRKDMKRSVASLKQMDNMICRFTEDDSENHHRTSVIRVLREVKSFSIVILRSLLVFLGTPILKRRPTNKSWTTISRFLSNSKVVPQEQADDSNVNELQCLDVALFCTSNKQESMQIVRKKMVALEATLEGIDSHLNLVCKQLIATRASLLNVVSFY</sequence>
<dbReference type="PANTHER" id="PTHR33070:SF109">
    <property type="entry name" value="DOMAIN PROTEIN, PUTATIVE (DUF241)-RELATED"/>
    <property type="match status" value="1"/>
</dbReference>
<dbReference type="Proteomes" id="UP001172457">
    <property type="component" value="Chromosome 2"/>
</dbReference>
<evidence type="ECO:0000313" key="1">
    <source>
        <dbReference type="EMBL" id="KAJ9561731.1"/>
    </source>
</evidence>
<dbReference type="GO" id="GO:0048364">
    <property type="term" value="P:root development"/>
    <property type="evidence" value="ECO:0007669"/>
    <property type="project" value="InterPro"/>
</dbReference>